<feature type="transmembrane region" description="Helical" evidence="7">
    <location>
        <begin position="177"/>
        <end position="198"/>
    </location>
</feature>
<dbReference type="SUPFAM" id="SSF103506">
    <property type="entry name" value="Mitochondrial carrier"/>
    <property type="match status" value="1"/>
</dbReference>
<keyword evidence="6" id="KW-0813">Transport</keyword>
<evidence type="ECO:0000313" key="9">
    <source>
        <dbReference type="Proteomes" id="UP001165289"/>
    </source>
</evidence>
<keyword evidence="4 5" id="KW-0472">Membrane</keyword>
<feature type="repeat" description="Solcar" evidence="5">
    <location>
        <begin position="216"/>
        <end position="298"/>
    </location>
</feature>
<feature type="transmembrane region" description="Helical" evidence="7">
    <location>
        <begin position="111"/>
        <end position="131"/>
    </location>
</feature>
<dbReference type="GO" id="GO:0009083">
    <property type="term" value="P:branched-chain amino acid catabolic process"/>
    <property type="evidence" value="ECO:0007669"/>
    <property type="project" value="InterPro"/>
</dbReference>
<feature type="transmembrane region" description="Helical" evidence="7">
    <location>
        <begin position="20"/>
        <end position="41"/>
    </location>
</feature>
<dbReference type="GO" id="GO:0016020">
    <property type="term" value="C:membrane"/>
    <property type="evidence" value="ECO:0007669"/>
    <property type="project" value="UniProtKB-SubCell"/>
</dbReference>
<keyword evidence="3 5" id="KW-0812">Transmembrane</keyword>
<dbReference type="PROSITE" id="PS50920">
    <property type="entry name" value="SOLCAR"/>
    <property type="match status" value="3"/>
</dbReference>
<dbReference type="Pfam" id="PF00153">
    <property type="entry name" value="Mito_carr"/>
    <property type="match status" value="3"/>
</dbReference>
<protein>
    <submittedName>
        <fullName evidence="8">Solute carrier family 25 member 44</fullName>
    </submittedName>
</protein>
<comment type="subcellular location">
    <subcellularLocation>
        <location evidence="1">Membrane</location>
        <topology evidence="1">Multi-pass membrane protein</topology>
    </subcellularLocation>
</comment>
<evidence type="ECO:0000256" key="6">
    <source>
        <dbReference type="RuleBase" id="RU000488"/>
    </source>
</evidence>
<keyword evidence="9" id="KW-1185">Reference proteome</keyword>
<reference evidence="8 9" key="1">
    <citation type="journal article" date="2023" name="BMC Biol.">
        <title>The compact genome of the sponge Oopsacas minuta (Hexactinellida) is lacking key metazoan core genes.</title>
        <authorList>
            <person name="Santini S."/>
            <person name="Schenkelaars Q."/>
            <person name="Jourda C."/>
            <person name="Duchesne M."/>
            <person name="Belahbib H."/>
            <person name="Rocher C."/>
            <person name="Selva M."/>
            <person name="Riesgo A."/>
            <person name="Vervoort M."/>
            <person name="Leys S.P."/>
            <person name="Kodjabachian L."/>
            <person name="Le Bivic A."/>
            <person name="Borchiellini C."/>
            <person name="Claverie J.M."/>
            <person name="Renard E."/>
        </authorList>
    </citation>
    <scope>NUCLEOTIDE SEQUENCE [LARGE SCALE GENOMIC DNA]</scope>
    <source>
        <strain evidence="8">SPO-2</strain>
    </source>
</reference>
<feature type="transmembrane region" description="Helical" evidence="7">
    <location>
        <begin position="72"/>
        <end position="91"/>
    </location>
</feature>
<sequence>MQEQEGIQIIEWKDLNKTKFLLLSPAFFFGVRLCLYPTILVKTRLQVQAKKQVYRGAIDALFKISKQEGVRGLYKGFFVNSLGLISGQVYIITYELLRGKLSNHAPAIKGFVAGGIASILAQSITVPVDVLSQYRMVMGAGSDLGNQDALSLFKGQNKQLSSYQIAKIIFKEHGLIGFYRGYFVSLMTFTPSSAIWWACYSGLLPLLNPVLIIGVPIVMLQALSGVTAAVSSALLTNPIDVIRTRLQVGSRRTFLGEVYHLLSSEGVMGLTKGLSARLTAAIPFSICVIVTYEFVKKMSLKSPEDRIVGPNNSKSSF</sequence>
<feature type="repeat" description="Solcar" evidence="5">
    <location>
        <begin position="105"/>
        <end position="206"/>
    </location>
</feature>
<gene>
    <name evidence="8" type="ORF">LOD99_14113</name>
</gene>
<dbReference type="GO" id="GO:0015658">
    <property type="term" value="F:branched-chain amino acid transmembrane transporter activity"/>
    <property type="evidence" value="ECO:0007669"/>
    <property type="project" value="InterPro"/>
</dbReference>
<dbReference type="PANTHER" id="PTHR46314">
    <property type="entry name" value="SOLUTE CARRIER FAMILY 25 MEMBER 44"/>
    <property type="match status" value="1"/>
</dbReference>
<dbReference type="InterPro" id="IPR042164">
    <property type="entry name" value="SLC25A44"/>
</dbReference>
<dbReference type="AlphaFoldDB" id="A0AAV7KJZ0"/>
<dbReference type="InterPro" id="IPR023395">
    <property type="entry name" value="MCP_dom_sf"/>
</dbReference>
<proteinExistence type="inferred from homology"/>
<evidence type="ECO:0000256" key="5">
    <source>
        <dbReference type="PROSITE-ProRule" id="PRU00282"/>
    </source>
</evidence>
<dbReference type="Proteomes" id="UP001165289">
    <property type="component" value="Unassembled WGS sequence"/>
</dbReference>
<evidence type="ECO:0000256" key="1">
    <source>
        <dbReference type="ARBA" id="ARBA00004141"/>
    </source>
</evidence>
<name>A0AAV7KJZ0_9METZ</name>
<keyword evidence="7" id="KW-1133">Transmembrane helix</keyword>
<dbReference type="EMBL" id="JAKMXF010000033">
    <property type="protein sequence ID" value="KAI6660529.1"/>
    <property type="molecule type" value="Genomic_DNA"/>
</dbReference>
<evidence type="ECO:0000256" key="7">
    <source>
        <dbReference type="SAM" id="Phobius"/>
    </source>
</evidence>
<feature type="repeat" description="Solcar" evidence="5">
    <location>
        <begin position="18"/>
        <end position="100"/>
    </location>
</feature>
<evidence type="ECO:0000256" key="3">
    <source>
        <dbReference type="ARBA" id="ARBA00022692"/>
    </source>
</evidence>
<dbReference type="GO" id="GO:0005739">
    <property type="term" value="C:mitochondrion"/>
    <property type="evidence" value="ECO:0007669"/>
    <property type="project" value="InterPro"/>
</dbReference>
<dbReference type="InterPro" id="IPR018108">
    <property type="entry name" value="MCP_transmembrane"/>
</dbReference>
<feature type="transmembrane region" description="Helical" evidence="7">
    <location>
        <begin position="278"/>
        <end position="295"/>
    </location>
</feature>
<comment type="similarity">
    <text evidence="2 6">Belongs to the mitochondrial carrier (TC 2.A.29) family.</text>
</comment>
<evidence type="ECO:0000256" key="2">
    <source>
        <dbReference type="ARBA" id="ARBA00006375"/>
    </source>
</evidence>
<dbReference type="Gene3D" id="1.50.40.10">
    <property type="entry name" value="Mitochondrial carrier domain"/>
    <property type="match status" value="2"/>
</dbReference>
<dbReference type="PANTHER" id="PTHR46314:SF2">
    <property type="entry name" value="SOLUTE CARRIER FAMILY 25 MEMBER 44"/>
    <property type="match status" value="1"/>
</dbReference>
<evidence type="ECO:0000313" key="8">
    <source>
        <dbReference type="EMBL" id="KAI6660529.1"/>
    </source>
</evidence>
<evidence type="ECO:0000256" key="4">
    <source>
        <dbReference type="ARBA" id="ARBA00023136"/>
    </source>
</evidence>
<accession>A0AAV7KJZ0</accession>
<organism evidence="8 9">
    <name type="scientific">Oopsacas minuta</name>
    <dbReference type="NCBI Taxonomy" id="111878"/>
    <lineage>
        <taxon>Eukaryota</taxon>
        <taxon>Metazoa</taxon>
        <taxon>Porifera</taxon>
        <taxon>Hexactinellida</taxon>
        <taxon>Hexasterophora</taxon>
        <taxon>Lyssacinosida</taxon>
        <taxon>Leucopsacidae</taxon>
        <taxon>Oopsacas</taxon>
    </lineage>
</organism>
<feature type="transmembrane region" description="Helical" evidence="7">
    <location>
        <begin position="210"/>
        <end position="235"/>
    </location>
</feature>
<comment type="caution">
    <text evidence="8">The sequence shown here is derived from an EMBL/GenBank/DDBJ whole genome shotgun (WGS) entry which is preliminary data.</text>
</comment>